<dbReference type="Pfam" id="PF00620">
    <property type="entry name" value="RhoGAP"/>
    <property type="match status" value="1"/>
</dbReference>
<feature type="region of interest" description="Disordered" evidence="8">
    <location>
        <begin position="445"/>
        <end position="476"/>
    </location>
</feature>
<dbReference type="EMBL" id="OV696700">
    <property type="protein sequence ID" value="CAH1246603.1"/>
    <property type="molecule type" value="Genomic_DNA"/>
</dbReference>
<dbReference type="InterPro" id="IPR000198">
    <property type="entry name" value="RhoGAP_dom"/>
</dbReference>
<feature type="compositionally biased region" description="Polar residues" evidence="8">
    <location>
        <begin position="109"/>
        <end position="126"/>
    </location>
</feature>
<dbReference type="Gene3D" id="1.10.555.10">
    <property type="entry name" value="Rho GTPase activation protein"/>
    <property type="match status" value="1"/>
</dbReference>
<keyword evidence="5" id="KW-0007">Acetylation</keyword>
<feature type="compositionally biased region" description="Polar residues" evidence="8">
    <location>
        <begin position="218"/>
        <end position="232"/>
    </location>
</feature>
<evidence type="ECO:0000313" key="13">
    <source>
        <dbReference type="Proteomes" id="UP000838412"/>
    </source>
</evidence>
<dbReference type="FunFam" id="2.20.70.10:FF:000022">
    <property type="entry name" value="Rho GTPase activating protein 39"/>
    <property type="match status" value="1"/>
</dbReference>
<keyword evidence="4" id="KW-0677">Repeat</keyword>
<feature type="compositionally biased region" description="Basic and acidic residues" evidence="8">
    <location>
        <begin position="141"/>
        <end position="158"/>
    </location>
</feature>
<dbReference type="Gene3D" id="2.20.70.10">
    <property type="match status" value="1"/>
</dbReference>
<dbReference type="PROSITE" id="PS50020">
    <property type="entry name" value="WW_DOMAIN_2"/>
    <property type="match status" value="1"/>
</dbReference>
<dbReference type="SMART" id="SM00324">
    <property type="entry name" value="RhoGAP"/>
    <property type="match status" value="1"/>
</dbReference>
<accession>A0A8J9Z3U4</accession>
<keyword evidence="13" id="KW-1185">Reference proteome</keyword>
<dbReference type="FunFam" id="1.25.40.530:FF:000007">
    <property type="entry name" value="Rho GTPase-activating protein 39"/>
    <property type="match status" value="1"/>
</dbReference>
<dbReference type="GO" id="GO:0007165">
    <property type="term" value="P:signal transduction"/>
    <property type="evidence" value="ECO:0007669"/>
    <property type="project" value="InterPro"/>
</dbReference>
<evidence type="ECO:0000313" key="12">
    <source>
        <dbReference type="EMBL" id="CAH1246603.1"/>
    </source>
</evidence>
<keyword evidence="2" id="KW-0343">GTPase activation</keyword>
<dbReference type="CDD" id="cd04389">
    <property type="entry name" value="RhoGAP_KIAA1688"/>
    <property type="match status" value="1"/>
</dbReference>
<feature type="region of interest" description="Disordered" evidence="8">
    <location>
        <begin position="398"/>
        <end position="432"/>
    </location>
</feature>
<dbReference type="SUPFAM" id="SSF51045">
    <property type="entry name" value="WW domain"/>
    <property type="match status" value="1"/>
</dbReference>
<dbReference type="InterPro" id="IPR008936">
    <property type="entry name" value="Rho_GTPase_activation_prot"/>
</dbReference>
<dbReference type="SMART" id="SM00139">
    <property type="entry name" value="MyTH4"/>
    <property type="match status" value="1"/>
</dbReference>
<dbReference type="GO" id="GO:0005096">
    <property type="term" value="F:GTPase activator activity"/>
    <property type="evidence" value="ECO:0007669"/>
    <property type="project" value="UniProtKB-KW"/>
</dbReference>
<dbReference type="AlphaFoldDB" id="A0A8J9Z3U4"/>
<dbReference type="PANTHER" id="PTHR45876:SF8">
    <property type="entry name" value="FI04035P"/>
    <property type="match status" value="1"/>
</dbReference>
<dbReference type="GO" id="GO:0005856">
    <property type="term" value="C:cytoskeleton"/>
    <property type="evidence" value="ECO:0007669"/>
    <property type="project" value="InterPro"/>
</dbReference>
<evidence type="ECO:0000256" key="3">
    <source>
        <dbReference type="ARBA" id="ARBA00022553"/>
    </source>
</evidence>
<dbReference type="OrthoDB" id="437889at2759"/>
<comment type="subcellular location">
    <subcellularLocation>
        <location evidence="1">Nucleus</location>
    </subcellularLocation>
</comment>
<dbReference type="InterPro" id="IPR000857">
    <property type="entry name" value="MyTH4_dom"/>
</dbReference>
<feature type="compositionally biased region" description="Polar residues" evidence="8">
    <location>
        <begin position="167"/>
        <end position="177"/>
    </location>
</feature>
<dbReference type="SMART" id="SM00456">
    <property type="entry name" value="WW"/>
    <property type="match status" value="2"/>
</dbReference>
<dbReference type="PROSITE" id="PS51016">
    <property type="entry name" value="MYTH4"/>
    <property type="match status" value="1"/>
</dbReference>
<feature type="compositionally biased region" description="Polar residues" evidence="8">
    <location>
        <begin position="305"/>
        <end position="317"/>
    </location>
</feature>
<feature type="domain" description="Rho-GAP" evidence="10">
    <location>
        <begin position="852"/>
        <end position="1039"/>
    </location>
</feature>
<evidence type="ECO:0000256" key="7">
    <source>
        <dbReference type="ARBA" id="ARBA00070269"/>
    </source>
</evidence>
<organism evidence="12 13">
    <name type="scientific">Branchiostoma lanceolatum</name>
    <name type="common">Common lancelet</name>
    <name type="synonym">Amphioxus lanceolatum</name>
    <dbReference type="NCBI Taxonomy" id="7740"/>
    <lineage>
        <taxon>Eukaryota</taxon>
        <taxon>Metazoa</taxon>
        <taxon>Chordata</taxon>
        <taxon>Cephalochordata</taxon>
        <taxon>Leptocardii</taxon>
        <taxon>Amphioxiformes</taxon>
        <taxon>Branchiostomatidae</taxon>
        <taxon>Branchiostoma</taxon>
    </lineage>
</organism>
<feature type="domain" description="WW" evidence="9">
    <location>
        <begin position="47"/>
        <end position="74"/>
    </location>
</feature>
<feature type="compositionally biased region" description="Low complexity" evidence="8">
    <location>
        <begin position="410"/>
        <end position="420"/>
    </location>
</feature>
<evidence type="ECO:0000259" key="10">
    <source>
        <dbReference type="PROSITE" id="PS50238"/>
    </source>
</evidence>
<proteinExistence type="predicted"/>
<evidence type="ECO:0000256" key="1">
    <source>
        <dbReference type="ARBA" id="ARBA00004123"/>
    </source>
</evidence>
<feature type="region of interest" description="Disordered" evidence="8">
    <location>
        <begin position="485"/>
        <end position="504"/>
    </location>
</feature>
<feature type="compositionally biased region" description="Polar residues" evidence="8">
    <location>
        <begin position="285"/>
        <end position="297"/>
    </location>
</feature>
<dbReference type="InterPro" id="IPR038185">
    <property type="entry name" value="MyTH4_dom_sf"/>
</dbReference>
<feature type="compositionally biased region" description="Basic and acidic residues" evidence="8">
    <location>
        <begin position="90"/>
        <end position="107"/>
    </location>
</feature>
<evidence type="ECO:0000256" key="4">
    <source>
        <dbReference type="ARBA" id="ARBA00022737"/>
    </source>
</evidence>
<feature type="region of interest" description="Disordered" evidence="8">
    <location>
        <begin position="88"/>
        <end position="325"/>
    </location>
</feature>
<feature type="region of interest" description="Disordered" evidence="8">
    <location>
        <begin position="514"/>
        <end position="593"/>
    </location>
</feature>
<dbReference type="InterPro" id="IPR001202">
    <property type="entry name" value="WW_dom"/>
</dbReference>
<dbReference type="FunFam" id="1.10.555.10:FF:000011">
    <property type="entry name" value="Rho GTPase-activating protein 39"/>
    <property type="match status" value="1"/>
</dbReference>
<dbReference type="GO" id="GO:0005634">
    <property type="term" value="C:nucleus"/>
    <property type="evidence" value="ECO:0007669"/>
    <property type="project" value="UniProtKB-SubCell"/>
</dbReference>
<feature type="domain" description="MyTH4" evidence="11">
    <location>
        <begin position="671"/>
        <end position="841"/>
    </location>
</feature>
<feature type="compositionally biased region" description="Polar residues" evidence="8">
    <location>
        <begin position="514"/>
        <end position="525"/>
    </location>
</feature>
<gene>
    <name evidence="12" type="primary">ARHGAP39</name>
    <name evidence="12" type="ORF">BLAG_LOCUS8571</name>
</gene>
<feature type="compositionally biased region" description="Polar residues" evidence="8">
    <location>
        <begin position="243"/>
        <end position="275"/>
    </location>
</feature>
<reference evidence="12" key="1">
    <citation type="submission" date="2022-01" db="EMBL/GenBank/DDBJ databases">
        <authorList>
            <person name="Braso-Vives M."/>
        </authorList>
    </citation>
    <scope>NUCLEOTIDE SEQUENCE</scope>
</reference>
<protein>
    <recommendedName>
        <fullName evidence="7">Rho GTPase-activating protein 39</fullName>
    </recommendedName>
</protein>
<feature type="region of interest" description="Disordered" evidence="8">
    <location>
        <begin position="338"/>
        <end position="359"/>
    </location>
</feature>
<dbReference type="Proteomes" id="UP000838412">
    <property type="component" value="Chromosome 15"/>
</dbReference>
<dbReference type="GO" id="GO:0005737">
    <property type="term" value="C:cytoplasm"/>
    <property type="evidence" value="ECO:0007669"/>
    <property type="project" value="TreeGrafter"/>
</dbReference>
<dbReference type="SUPFAM" id="SSF48350">
    <property type="entry name" value="GTPase activation domain, GAP"/>
    <property type="match status" value="1"/>
</dbReference>
<dbReference type="InterPro" id="IPR036020">
    <property type="entry name" value="WW_dom_sf"/>
</dbReference>
<dbReference type="PANTHER" id="PTHR45876">
    <property type="entry name" value="FI04035P"/>
    <property type="match status" value="1"/>
</dbReference>
<evidence type="ECO:0000256" key="5">
    <source>
        <dbReference type="ARBA" id="ARBA00022990"/>
    </source>
</evidence>
<evidence type="ECO:0000256" key="6">
    <source>
        <dbReference type="ARBA" id="ARBA00023242"/>
    </source>
</evidence>
<dbReference type="Pfam" id="PF00784">
    <property type="entry name" value="MyTH4"/>
    <property type="match status" value="1"/>
</dbReference>
<evidence type="ECO:0000256" key="8">
    <source>
        <dbReference type="SAM" id="MobiDB-lite"/>
    </source>
</evidence>
<feature type="compositionally biased region" description="Polar residues" evidence="8">
    <location>
        <begin position="567"/>
        <end position="583"/>
    </location>
</feature>
<evidence type="ECO:0000259" key="9">
    <source>
        <dbReference type="PROSITE" id="PS50020"/>
    </source>
</evidence>
<dbReference type="PROSITE" id="PS50238">
    <property type="entry name" value="RHOGAP"/>
    <property type="match status" value="1"/>
</dbReference>
<keyword evidence="3" id="KW-0597">Phosphoprotein</keyword>
<dbReference type="Gene3D" id="1.25.40.530">
    <property type="entry name" value="MyTH4 domain"/>
    <property type="match status" value="1"/>
</dbReference>
<keyword evidence="6" id="KW-0539">Nucleus</keyword>
<evidence type="ECO:0000256" key="2">
    <source>
        <dbReference type="ARBA" id="ARBA00022468"/>
    </source>
</evidence>
<name>A0A8J9Z3U4_BRALA</name>
<feature type="compositionally biased region" description="Polar residues" evidence="8">
    <location>
        <begin position="349"/>
        <end position="359"/>
    </location>
</feature>
<sequence length="1044" mass="117772">MAERVEWVEIIEPRTKEHMYANLITGECVWDPPPGCKVKRTNDNQWWELFDQNTGRFYYYNATSQRTVWHRPQNADIIPLAKLQTLKQNTEVREDSSPDDDRPRKVTCEMSTQTSPDDLDSENTTVPLYEGRFASSPRYRRGTDSPSTRRHERSERQRRSERRKHSMQQQTSASSPETPRAERPRIKTNGTHQYRGSEVSLAAKSAMSPRVSHKPKFPQTSKRQYLARQQAQAERDMREGHTSPYSTSDGSEHSTPSNSHSRQGSKTSLQNTSYTVDGRMVSRKASVTSQHSTSHGSQCFPMETSEPTPHSRQGSMRSRNRDDEPTYVNTEFLARIAAPTEPLTDYPRQKSTGQQVSQDTQSYSSSFQTDQYQFTTFGHSRQRGAVGDAPVVASPRMGVSVVDREQQYTSHSRQGSVSSSHQRDLAASPTMGHAHMQVSVTSSFAPIRQSPGSPIYSHYSHVPGSPSLSRRHDRETPDSPILVRAHLSAPGSPSYSDPGDHFSARKDSFVASQQSLHSNASNSLRDGSFEYESDGVFSSPSPGSKMIHENTDPNSWHASLRRKKSDSSAMTALEKSQSLQSNISPPPPLMQSQSVDLSVKDGPNMFQHDPRSCTVPGMARRSSATAISPPGVFRSKPSSESDIENFAQEHLAIPKKGIFKKKVSVASMLSWSKEPIKQPLIVTEDKILKKEAVELFKLIQGYMGDRKCKGTSDEIALELTSKGWSTAVVRDEIYIQLCKQTTENKKAESLEKGWELMAICLTFFPPSPKFHSFLESYVTKNQDPIADVMAMTQVVSVLPVLQGVPVTKYAKICGKRLERIFKSGARHGTKKPSFEEINQSRNTIFNPSMFGTTLEEIMEMQKDRYPDYTLPWIQTVLSEEVLRLQGTETEGIFRVPGDIDSVNELKLMCDQWQLPDCDDPHVPSSLLKLWYRELAEPLIPHKFYEDCVEHYEDVEKVLNVVNSLPEINRLVLSYLVRFLQVFSAPQNVTQTKMDASNLAMVMAPNCLRCPLDDPKVIFENTRKEMSFLRTLLQNLDTSFLEGVQ</sequence>
<evidence type="ECO:0000259" key="11">
    <source>
        <dbReference type="PROSITE" id="PS51016"/>
    </source>
</evidence>